<dbReference type="AlphaFoldDB" id="A0A9N9E5E8"/>
<evidence type="ECO:0000313" key="1">
    <source>
        <dbReference type="EMBL" id="CAG8660819.1"/>
    </source>
</evidence>
<organism evidence="1 2">
    <name type="scientific">Paraglomus brasilianum</name>
    <dbReference type="NCBI Taxonomy" id="144538"/>
    <lineage>
        <taxon>Eukaryota</taxon>
        <taxon>Fungi</taxon>
        <taxon>Fungi incertae sedis</taxon>
        <taxon>Mucoromycota</taxon>
        <taxon>Glomeromycotina</taxon>
        <taxon>Glomeromycetes</taxon>
        <taxon>Paraglomerales</taxon>
        <taxon>Paraglomeraceae</taxon>
        <taxon>Paraglomus</taxon>
    </lineage>
</organism>
<accession>A0A9N9E5E8</accession>
<reference evidence="1" key="1">
    <citation type="submission" date="2021-06" db="EMBL/GenBank/DDBJ databases">
        <authorList>
            <person name="Kallberg Y."/>
            <person name="Tangrot J."/>
            <person name="Rosling A."/>
        </authorList>
    </citation>
    <scope>NUCLEOTIDE SEQUENCE</scope>
    <source>
        <strain evidence="1">BR232B</strain>
    </source>
</reference>
<dbReference type="Proteomes" id="UP000789739">
    <property type="component" value="Unassembled WGS sequence"/>
</dbReference>
<protein>
    <submittedName>
        <fullName evidence="1">7570_t:CDS:1</fullName>
    </submittedName>
</protein>
<sequence length="116" mass="12871">DKVVSQFEDILFAESDFGLFQKLVKAEDEQTALETNIATLVTALKNDLQTGHGRNFFDLIIKYNELSSKEKNTSTAPPSTEPGFESYGSVIKTGYEGCGRPLTHPIYLRTDLPAQI</sequence>
<dbReference type="OrthoDB" id="10536276at2759"/>
<gene>
    <name evidence="1" type="ORF">PBRASI_LOCUS10773</name>
</gene>
<evidence type="ECO:0000313" key="2">
    <source>
        <dbReference type="Proteomes" id="UP000789739"/>
    </source>
</evidence>
<comment type="caution">
    <text evidence="1">The sequence shown here is derived from an EMBL/GenBank/DDBJ whole genome shotgun (WGS) entry which is preliminary data.</text>
</comment>
<proteinExistence type="predicted"/>
<name>A0A9N9E5E8_9GLOM</name>
<keyword evidence="2" id="KW-1185">Reference proteome</keyword>
<dbReference type="EMBL" id="CAJVPI010003662">
    <property type="protein sequence ID" value="CAG8660819.1"/>
    <property type="molecule type" value="Genomic_DNA"/>
</dbReference>
<feature type="non-terminal residue" evidence="1">
    <location>
        <position position="1"/>
    </location>
</feature>